<evidence type="ECO:0000256" key="1">
    <source>
        <dbReference type="SAM" id="SignalP"/>
    </source>
</evidence>
<reference evidence="2 3" key="1">
    <citation type="submission" date="2022-10" db="EMBL/GenBank/DDBJ databases">
        <title>Marinomonas transparenta sp. nov. and Marinomonas sargassi sp. nov., isolated from marine alga (Sargassum natans (L.) Gaillon).</title>
        <authorList>
            <person name="Wang Y."/>
        </authorList>
    </citation>
    <scope>NUCLEOTIDE SEQUENCE [LARGE SCALE GENOMIC DNA]</scope>
    <source>
        <strain evidence="2 3">C2222</strain>
    </source>
</reference>
<sequence length="300" mass="33756">MKRIFTLLICLFWSVSASSSVYVVHDIEEGSARSLVFQLSELLPSKTQLIPIRNIFLKPNLDHVKHDDMIVAIGVDSFSEICEYATQGNVIAAFIGKEEYLKVKQTCSIPSSAIFSGAPLEIRLSLLQSIWFDKKPMAVLYSDNLFINKEEMLQYAYNYGFRFRFYKVESDRLSATKVVREAIAESDLIISLMDSQLYNNRTSQKIRKILFQNNKVIIGASFPTTHSGALFAIFSNSDAKLNTLASYVESWVEGSNLLPPSYPNELRVNFNSFLVRAHGLVLPSSAYLKSAFGLCSEAHC</sequence>
<dbReference type="Proteomes" id="UP001209713">
    <property type="component" value="Unassembled WGS sequence"/>
</dbReference>
<evidence type="ECO:0000313" key="3">
    <source>
        <dbReference type="Proteomes" id="UP001209713"/>
    </source>
</evidence>
<dbReference type="EMBL" id="JAOVZB010000004">
    <property type="protein sequence ID" value="MCV2403321.1"/>
    <property type="molecule type" value="Genomic_DNA"/>
</dbReference>
<evidence type="ECO:0008006" key="4">
    <source>
        <dbReference type="Google" id="ProtNLM"/>
    </source>
</evidence>
<feature type="signal peptide" evidence="1">
    <location>
        <begin position="1"/>
        <end position="19"/>
    </location>
</feature>
<comment type="caution">
    <text evidence="2">The sequence shown here is derived from an EMBL/GenBank/DDBJ whole genome shotgun (WGS) entry which is preliminary data.</text>
</comment>
<gene>
    <name evidence="2" type="ORF">OFY17_10555</name>
</gene>
<accession>A0ABT2YTU6</accession>
<feature type="chain" id="PRO_5045209164" description="ABC transporter substrate-binding protein" evidence="1">
    <location>
        <begin position="20"/>
        <end position="300"/>
    </location>
</feature>
<keyword evidence="1" id="KW-0732">Signal</keyword>
<protein>
    <recommendedName>
        <fullName evidence="4">ABC transporter substrate-binding protein</fullName>
    </recommendedName>
</protein>
<keyword evidence="3" id="KW-1185">Reference proteome</keyword>
<evidence type="ECO:0000313" key="2">
    <source>
        <dbReference type="EMBL" id="MCV2403321.1"/>
    </source>
</evidence>
<dbReference type="RefSeq" id="WP_263530695.1">
    <property type="nucleotide sequence ID" value="NZ_JAOVZB010000004.1"/>
</dbReference>
<name>A0ABT2YTU6_9GAMM</name>
<organism evidence="2 3">
    <name type="scientific">Marinomonas sargassi</name>
    <dbReference type="NCBI Taxonomy" id="2984494"/>
    <lineage>
        <taxon>Bacteria</taxon>
        <taxon>Pseudomonadati</taxon>
        <taxon>Pseudomonadota</taxon>
        <taxon>Gammaproteobacteria</taxon>
        <taxon>Oceanospirillales</taxon>
        <taxon>Oceanospirillaceae</taxon>
        <taxon>Marinomonas</taxon>
    </lineage>
</organism>
<dbReference type="Gene3D" id="3.40.50.2300">
    <property type="match status" value="1"/>
</dbReference>
<proteinExistence type="predicted"/>